<keyword evidence="7" id="KW-0175">Coiled coil</keyword>
<dbReference type="CDD" id="cd15862">
    <property type="entry name" value="SNARE_Vti1"/>
    <property type="match status" value="1"/>
</dbReference>
<evidence type="ECO:0000256" key="5">
    <source>
        <dbReference type="ARBA" id="ARBA00022927"/>
    </source>
</evidence>
<dbReference type="InterPro" id="IPR007705">
    <property type="entry name" value="Vesicle_trsprt_v-SNARE_N"/>
</dbReference>
<accession>A0A0G4F5S2</accession>
<comment type="subcellular location">
    <subcellularLocation>
        <location evidence="1">Membrane</location>
        <topology evidence="1">Single-pass type IV membrane protein</topology>
    </subcellularLocation>
</comment>
<protein>
    <recommendedName>
        <fullName evidence="10">Vesicle transport v-SNARE N-terminal domain-containing protein</fullName>
    </recommendedName>
</protein>
<dbReference type="Pfam" id="PF05008">
    <property type="entry name" value="V-SNARE"/>
    <property type="match status" value="1"/>
</dbReference>
<dbReference type="AlphaFoldDB" id="A0A0G4F5S2"/>
<dbReference type="SUPFAM" id="SSF47661">
    <property type="entry name" value="t-snare proteins"/>
    <property type="match status" value="1"/>
</dbReference>
<dbReference type="EMBL" id="CDMY01000376">
    <property type="protein sequence ID" value="CEM07550.1"/>
    <property type="molecule type" value="Genomic_DNA"/>
</dbReference>
<dbReference type="GO" id="GO:0000149">
    <property type="term" value="F:SNARE binding"/>
    <property type="evidence" value="ECO:0007669"/>
    <property type="project" value="TreeGrafter"/>
</dbReference>
<dbReference type="GO" id="GO:0012507">
    <property type="term" value="C:ER to Golgi transport vesicle membrane"/>
    <property type="evidence" value="ECO:0007669"/>
    <property type="project" value="TreeGrafter"/>
</dbReference>
<dbReference type="Pfam" id="PF12352">
    <property type="entry name" value="V-SNARE_C"/>
    <property type="match status" value="1"/>
</dbReference>
<keyword evidence="12" id="KW-1185">Reference proteome</keyword>
<dbReference type="InterPro" id="IPR038407">
    <property type="entry name" value="v-SNARE_N_sf"/>
</dbReference>
<dbReference type="VEuPathDB" id="CryptoDB:Vbra_14468"/>
<keyword evidence="6" id="KW-1133">Transmembrane helix</keyword>
<dbReference type="GO" id="GO:0005789">
    <property type="term" value="C:endoplasmic reticulum membrane"/>
    <property type="evidence" value="ECO:0007669"/>
    <property type="project" value="TreeGrafter"/>
</dbReference>
<dbReference type="GO" id="GO:0031201">
    <property type="term" value="C:SNARE complex"/>
    <property type="evidence" value="ECO:0007669"/>
    <property type="project" value="TreeGrafter"/>
</dbReference>
<keyword evidence="5" id="KW-0653">Protein transport</keyword>
<feature type="region of interest" description="Disordered" evidence="9">
    <location>
        <begin position="81"/>
        <end position="107"/>
    </location>
</feature>
<keyword evidence="8" id="KW-0472">Membrane</keyword>
<evidence type="ECO:0000256" key="2">
    <source>
        <dbReference type="ARBA" id="ARBA00006108"/>
    </source>
</evidence>
<dbReference type="PANTHER" id="PTHR21230">
    <property type="entry name" value="VESICLE TRANSPORT V-SNARE PROTEIN VTI1-RELATED"/>
    <property type="match status" value="1"/>
</dbReference>
<evidence type="ECO:0000256" key="1">
    <source>
        <dbReference type="ARBA" id="ARBA00004211"/>
    </source>
</evidence>
<dbReference type="GO" id="GO:0006906">
    <property type="term" value="P:vesicle fusion"/>
    <property type="evidence" value="ECO:0007669"/>
    <property type="project" value="TreeGrafter"/>
</dbReference>
<evidence type="ECO:0000313" key="12">
    <source>
        <dbReference type="Proteomes" id="UP000041254"/>
    </source>
</evidence>
<keyword evidence="3" id="KW-0813">Transport</keyword>
<dbReference type="PANTHER" id="PTHR21230:SF26">
    <property type="entry name" value="VESICLE TRANSPORT THROUGH INTERACTION WITH T-SNARES HOMOLOG 1A"/>
    <property type="match status" value="1"/>
</dbReference>
<dbReference type="FunFam" id="1.20.5.110:FF:000002">
    <property type="entry name" value="Vesicle transport through interaction with t-SNAREsB"/>
    <property type="match status" value="1"/>
</dbReference>
<feature type="domain" description="Vesicle transport v-SNARE N-terminal" evidence="10">
    <location>
        <begin position="1"/>
        <end position="76"/>
    </location>
</feature>
<dbReference type="Gene3D" id="1.20.58.400">
    <property type="entry name" value="t-snare proteins"/>
    <property type="match status" value="1"/>
</dbReference>
<dbReference type="OMA" id="ERMEMEC"/>
<dbReference type="Gene3D" id="1.20.5.110">
    <property type="match status" value="1"/>
</dbReference>
<comment type="similarity">
    <text evidence="2">Belongs to the VTI1 family.</text>
</comment>
<dbReference type="GO" id="GO:0005484">
    <property type="term" value="F:SNAP receptor activity"/>
    <property type="evidence" value="ECO:0007669"/>
    <property type="project" value="TreeGrafter"/>
</dbReference>
<proteinExistence type="inferred from homology"/>
<evidence type="ECO:0000256" key="8">
    <source>
        <dbReference type="ARBA" id="ARBA00023136"/>
    </source>
</evidence>
<evidence type="ECO:0000313" key="11">
    <source>
        <dbReference type="EMBL" id="CEM07550.1"/>
    </source>
</evidence>
<reference evidence="11 12" key="1">
    <citation type="submission" date="2014-11" db="EMBL/GenBank/DDBJ databases">
        <authorList>
            <person name="Zhu J."/>
            <person name="Qi W."/>
            <person name="Song R."/>
        </authorList>
    </citation>
    <scope>NUCLEOTIDE SEQUENCE [LARGE SCALE GENOMIC DNA]</scope>
</reference>
<dbReference type="GO" id="GO:0031902">
    <property type="term" value="C:late endosome membrane"/>
    <property type="evidence" value="ECO:0007669"/>
    <property type="project" value="TreeGrafter"/>
</dbReference>
<dbReference type="InterPro" id="IPR010989">
    <property type="entry name" value="SNARE"/>
</dbReference>
<gene>
    <name evidence="11" type="ORF">Vbra_14468</name>
</gene>
<dbReference type="Proteomes" id="UP000041254">
    <property type="component" value="Unassembled WGS sequence"/>
</dbReference>
<dbReference type="InParanoid" id="A0A0G4F5S2"/>
<evidence type="ECO:0000256" key="4">
    <source>
        <dbReference type="ARBA" id="ARBA00022692"/>
    </source>
</evidence>
<evidence type="ECO:0000259" key="10">
    <source>
        <dbReference type="Pfam" id="PF05008"/>
    </source>
</evidence>
<name>A0A0G4F5S2_VITBC</name>
<evidence type="ECO:0000256" key="9">
    <source>
        <dbReference type="SAM" id="MobiDB-lite"/>
    </source>
</evidence>
<sequence>MFEDYQQEFETLAKFVEEQLSSDASASAAAVGSKLREMERTLERMEMECRGLQPPRRTASQKKLTSLRATLDDLRHRSLLASLDSSTSDTARQRPPIDSSAEREKWRQQIDKMAEGSRRLEEARRMAAESEGVGEMTVGELRRQREQIQGIKANVGRVQANVDESEGMLKRMSRWWNRLI</sequence>
<evidence type="ECO:0000256" key="3">
    <source>
        <dbReference type="ARBA" id="ARBA00022448"/>
    </source>
</evidence>
<dbReference type="STRING" id="1169540.A0A0G4F5S2"/>
<evidence type="ECO:0000256" key="6">
    <source>
        <dbReference type="ARBA" id="ARBA00022989"/>
    </source>
</evidence>
<keyword evidence="4" id="KW-0812">Transmembrane</keyword>
<feature type="compositionally biased region" description="Low complexity" evidence="9">
    <location>
        <begin position="81"/>
        <end position="90"/>
    </location>
</feature>
<dbReference type="GO" id="GO:0005794">
    <property type="term" value="C:Golgi apparatus"/>
    <property type="evidence" value="ECO:0007669"/>
    <property type="project" value="TreeGrafter"/>
</dbReference>
<dbReference type="GO" id="GO:0006886">
    <property type="term" value="P:intracellular protein transport"/>
    <property type="evidence" value="ECO:0007669"/>
    <property type="project" value="InterPro"/>
</dbReference>
<evidence type="ECO:0000256" key="7">
    <source>
        <dbReference type="ARBA" id="ARBA00023054"/>
    </source>
</evidence>
<organism evidence="11 12">
    <name type="scientific">Vitrella brassicaformis (strain CCMP3155)</name>
    <dbReference type="NCBI Taxonomy" id="1169540"/>
    <lineage>
        <taxon>Eukaryota</taxon>
        <taxon>Sar</taxon>
        <taxon>Alveolata</taxon>
        <taxon>Colpodellida</taxon>
        <taxon>Vitrellaceae</taxon>
        <taxon>Vitrella</taxon>
    </lineage>
</organism>
<dbReference type="SUPFAM" id="SSF58038">
    <property type="entry name" value="SNARE fusion complex"/>
    <property type="match status" value="1"/>
</dbReference>